<protein>
    <submittedName>
        <fullName evidence="2">WXG100 family type VII secretion target</fullName>
    </submittedName>
</protein>
<evidence type="ECO:0000313" key="2">
    <source>
        <dbReference type="EMBL" id="MFD1460615.1"/>
    </source>
</evidence>
<gene>
    <name evidence="2" type="ORF">ACFQ5D_03945</name>
</gene>
<dbReference type="SUPFAM" id="SSF140453">
    <property type="entry name" value="EsxAB dimer-like"/>
    <property type="match status" value="1"/>
</dbReference>
<comment type="caution">
    <text evidence="2">The sequence shown here is derived from an EMBL/GenBank/DDBJ whole genome shotgun (WGS) entry which is preliminary data.</text>
</comment>
<feature type="region of interest" description="Disordered" evidence="1">
    <location>
        <begin position="105"/>
        <end position="132"/>
    </location>
</feature>
<proteinExistence type="predicted"/>
<dbReference type="Pfam" id="PF06013">
    <property type="entry name" value="WXG100"/>
    <property type="match status" value="1"/>
</dbReference>
<dbReference type="EMBL" id="JBHTNZ010000003">
    <property type="protein sequence ID" value="MFD1460615.1"/>
    <property type="molecule type" value="Genomic_DNA"/>
</dbReference>
<reference evidence="3" key="1">
    <citation type="journal article" date="2019" name="Int. J. Syst. Evol. Microbiol.">
        <title>The Global Catalogue of Microorganisms (GCM) 10K type strain sequencing project: providing services to taxonomists for standard genome sequencing and annotation.</title>
        <authorList>
            <consortium name="The Broad Institute Genomics Platform"/>
            <consortium name="The Broad Institute Genome Sequencing Center for Infectious Disease"/>
            <person name="Wu L."/>
            <person name="Ma J."/>
        </authorList>
    </citation>
    <scope>NUCLEOTIDE SEQUENCE [LARGE SCALE GENOMIC DNA]</scope>
    <source>
        <strain evidence="3">CCM 9147</strain>
    </source>
</reference>
<dbReference type="InterPro" id="IPR036689">
    <property type="entry name" value="ESAT-6-like_sf"/>
</dbReference>
<organism evidence="2 3">
    <name type="scientific">Paenibacillus farraposensis</name>
    <dbReference type="NCBI Taxonomy" id="2807095"/>
    <lineage>
        <taxon>Bacteria</taxon>
        <taxon>Bacillati</taxon>
        <taxon>Bacillota</taxon>
        <taxon>Bacilli</taxon>
        <taxon>Bacillales</taxon>
        <taxon>Paenibacillaceae</taxon>
        <taxon>Paenibacillus</taxon>
    </lineage>
</organism>
<dbReference type="RefSeq" id="WP_229526731.1">
    <property type="nucleotide sequence ID" value="NZ_JAFFQR010000112.1"/>
</dbReference>
<dbReference type="InterPro" id="IPR010310">
    <property type="entry name" value="T7SS_ESAT-6-like"/>
</dbReference>
<keyword evidence="3" id="KW-1185">Reference proteome</keyword>
<dbReference type="Proteomes" id="UP001597340">
    <property type="component" value="Unassembled WGS sequence"/>
</dbReference>
<dbReference type="NCBIfam" id="TIGR03930">
    <property type="entry name" value="WXG100_ESAT6"/>
    <property type="match status" value="1"/>
</dbReference>
<evidence type="ECO:0000313" key="3">
    <source>
        <dbReference type="Proteomes" id="UP001597340"/>
    </source>
</evidence>
<feature type="compositionally biased region" description="Polar residues" evidence="1">
    <location>
        <begin position="123"/>
        <end position="132"/>
    </location>
</feature>
<evidence type="ECO:0000256" key="1">
    <source>
        <dbReference type="SAM" id="MobiDB-lite"/>
    </source>
</evidence>
<name>A0ABW4DCB6_9BACL</name>
<accession>A0ABW4DCB6</accession>
<dbReference type="Gene3D" id="1.10.287.850">
    <property type="entry name" value="HP0062-like domain"/>
    <property type="match status" value="1"/>
</dbReference>
<sequence>MKKIQVNPEQLDSLASQFANAHRTLYNQLNGLDRIMSNLHSQWDGMEKNRFYNDYRTAKYTLSSALNKVQSIEIELKSIAAKFRNADGESTRGFWTALAAAMNASASHTDDEEDESFTGDPAKQTNNPDESS</sequence>